<keyword evidence="3" id="KW-1185">Reference proteome</keyword>
<feature type="domain" description="Serine aminopeptidase S33" evidence="1">
    <location>
        <begin position="15"/>
        <end position="224"/>
    </location>
</feature>
<proteinExistence type="predicted"/>
<dbReference type="SUPFAM" id="SSF53474">
    <property type="entry name" value="alpha/beta-Hydrolases"/>
    <property type="match status" value="1"/>
</dbReference>
<dbReference type="InterPro" id="IPR029058">
    <property type="entry name" value="AB_hydrolase_fold"/>
</dbReference>
<name>A0ABW5Y3L8_9BACL</name>
<dbReference type="RefSeq" id="WP_380148597.1">
    <property type="nucleotide sequence ID" value="NZ_JBHUOR010000131.1"/>
</dbReference>
<reference evidence="3" key="1">
    <citation type="journal article" date="2019" name="Int. J. Syst. Evol. Microbiol.">
        <title>The Global Catalogue of Microorganisms (GCM) 10K type strain sequencing project: providing services to taxonomists for standard genome sequencing and annotation.</title>
        <authorList>
            <consortium name="The Broad Institute Genomics Platform"/>
            <consortium name="The Broad Institute Genome Sequencing Center for Infectious Disease"/>
            <person name="Wu L."/>
            <person name="Ma J."/>
        </authorList>
    </citation>
    <scope>NUCLEOTIDE SEQUENCE [LARGE SCALE GENOMIC DNA]</scope>
    <source>
        <strain evidence="3">KCTC 33522</strain>
    </source>
</reference>
<dbReference type="EMBL" id="JBHUOR010000131">
    <property type="protein sequence ID" value="MFD2869934.1"/>
    <property type="molecule type" value="Genomic_DNA"/>
</dbReference>
<evidence type="ECO:0000313" key="2">
    <source>
        <dbReference type="EMBL" id="MFD2869934.1"/>
    </source>
</evidence>
<dbReference type="InterPro" id="IPR012354">
    <property type="entry name" value="Esterase_lipase"/>
</dbReference>
<dbReference type="InterPro" id="IPR051044">
    <property type="entry name" value="MAG_DAG_Lipase"/>
</dbReference>
<keyword evidence="2" id="KW-0378">Hydrolase</keyword>
<dbReference type="PANTHER" id="PTHR11614">
    <property type="entry name" value="PHOSPHOLIPASE-RELATED"/>
    <property type="match status" value="1"/>
</dbReference>
<dbReference type="InterPro" id="IPR022742">
    <property type="entry name" value="Hydrolase_4"/>
</dbReference>
<evidence type="ECO:0000313" key="3">
    <source>
        <dbReference type="Proteomes" id="UP001597568"/>
    </source>
</evidence>
<protein>
    <submittedName>
        <fullName evidence="2">Alpha/beta hydrolase</fullName>
    </submittedName>
</protein>
<dbReference type="Proteomes" id="UP001597568">
    <property type="component" value="Unassembled WGS sequence"/>
</dbReference>
<dbReference type="Pfam" id="PF12146">
    <property type="entry name" value="Hydrolase_4"/>
    <property type="match status" value="1"/>
</dbReference>
<organism evidence="2 3">
    <name type="scientific">Kurthia populi</name>
    <dbReference type="NCBI Taxonomy" id="1562132"/>
    <lineage>
        <taxon>Bacteria</taxon>
        <taxon>Bacillati</taxon>
        <taxon>Bacillota</taxon>
        <taxon>Bacilli</taxon>
        <taxon>Bacillales</taxon>
        <taxon>Caryophanaceae</taxon>
        <taxon>Kurthia</taxon>
    </lineage>
</organism>
<comment type="caution">
    <text evidence="2">The sequence shown here is derived from an EMBL/GenBank/DDBJ whole genome shotgun (WGS) entry which is preliminary data.</text>
</comment>
<dbReference type="PIRSF" id="PIRSF017388">
    <property type="entry name" value="Esterase_lipase"/>
    <property type="match status" value="1"/>
</dbReference>
<accession>A0ABW5Y3L8</accession>
<sequence>MNIKSPERLFLAGGKHAVLLLHSFTGTANEMKRTAKHLHKAGFTCLAPIYAGHGQHPEKFFQTGIADWLQTAREAYLFLQQQDYEKIVIVGQSLGGVIALHLADEVAPQALVTMSSPIVERELSGLESRVKAYTTYYLRMRDIPEPEAFHFVATHFPRPEHKLHALQQFILATSDLLANINCPALILYGEADAHIYQHSAQLIYDGLASTTKQLRGYKEAGHLLSLARIPEIHDDIVDFLADEL</sequence>
<dbReference type="Gene3D" id="3.40.50.1820">
    <property type="entry name" value="alpha/beta hydrolase"/>
    <property type="match status" value="1"/>
</dbReference>
<evidence type="ECO:0000259" key="1">
    <source>
        <dbReference type="Pfam" id="PF12146"/>
    </source>
</evidence>
<dbReference type="GO" id="GO:0016787">
    <property type="term" value="F:hydrolase activity"/>
    <property type="evidence" value="ECO:0007669"/>
    <property type="project" value="UniProtKB-KW"/>
</dbReference>
<gene>
    <name evidence="2" type="ORF">ACFSY7_15685</name>
</gene>